<evidence type="ECO:0000313" key="1">
    <source>
        <dbReference type="EMBL" id="KAI8575625.1"/>
    </source>
</evidence>
<evidence type="ECO:0000313" key="2">
    <source>
        <dbReference type="Proteomes" id="UP001206595"/>
    </source>
</evidence>
<dbReference type="EMBL" id="MU620975">
    <property type="protein sequence ID" value="KAI8575625.1"/>
    <property type="molecule type" value="Genomic_DNA"/>
</dbReference>
<dbReference type="AlphaFoldDB" id="A0AAD5H869"/>
<gene>
    <name evidence="1" type="ORF">K450DRAFT_260983</name>
</gene>
<dbReference type="Proteomes" id="UP001206595">
    <property type="component" value="Unassembled WGS sequence"/>
</dbReference>
<reference evidence="1" key="2">
    <citation type="journal article" date="2022" name="Proc. Natl. Acad. Sci. U.S.A.">
        <title>Diploid-dominant life cycles characterize the early evolution of Fungi.</title>
        <authorList>
            <person name="Amses K.R."/>
            <person name="Simmons D.R."/>
            <person name="Longcore J.E."/>
            <person name="Mondo S.J."/>
            <person name="Seto K."/>
            <person name="Jeronimo G.H."/>
            <person name="Bonds A.E."/>
            <person name="Quandt C.A."/>
            <person name="Davis W.J."/>
            <person name="Chang Y."/>
            <person name="Federici B.A."/>
            <person name="Kuo A."/>
            <person name="LaButti K."/>
            <person name="Pangilinan J."/>
            <person name="Andreopoulos W."/>
            <person name="Tritt A."/>
            <person name="Riley R."/>
            <person name="Hundley H."/>
            <person name="Johnson J."/>
            <person name="Lipzen A."/>
            <person name="Barry K."/>
            <person name="Lang B.F."/>
            <person name="Cuomo C.A."/>
            <person name="Buchler N.E."/>
            <person name="Grigoriev I.V."/>
            <person name="Spatafora J.W."/>
            <person name="Stajich J.E."/>
            <person name="James T.Y."/>
        </authorList>
    </citation>
    <scope>NUCLEOTIDE SEQUENCE</scope>
    <source>
        <strain evidence="1">AG</strain>
    </source>
</reference>
<accession>A0AAD5H869</accession>
<organism evidence="1 2">
    <name type="scientific">Umbelopsis ramanniana AG</name>
    <dbReference type="NCBI Taxonomy" id="1314678"/>
    <lineage>
        <taxon>Eukaryota</taxon>
        <taxon>Fungi</taxon>
        <taxon>Fungi incertae sedis</taxon>
        <taxon>Mucoromycota</taxon>
        <taxon>Mucoromycotina</taxon>
        <taxon>Umbelopsidomycetes</taxon>
        <taxon>Umbelopsidales</taxon>
        <taxon>Umbelopsidaceae</taxon>
        <taxon>Umbelopsis</taxon>
    </lineage>
</organism>
<proteinExistence type="predicted"/>
<protein>
    <submittedName>
        <fullName evidence="1">Uncharacterized protein</fullName>
    </submittedName>
</protein>
<dbReference type="RefSeq" id="XP_051440629.1">
    <property type="nucleotide sequence ID" value="XM_051592239.1"/>
</dbReference>
<reference evidence="1" key="1">
    <citation type="submission" date="2021-06" db="EMBL/GenBank/DDBJ databases">
        <authorList>
            <consortium name="DOE Joint Genome Institute"/>
            <person name="Mondo S.J."/>
            <person name="Amses K.R."/>
            <person name="Simmons D.R."/>
            <person name="Longcore J.E."/>
            <person name="Seto K."/>
            <person name="Alves G.H."/>
            <person name="Bonds A.E."/>
            <person name="Quandt C.A."/>
            <person name="Davis W.J."/>
            <person name="Chang Y."/>
            <person name="Letcher P.M."/>
            <person name="Powell M.J."/>
            <person name="Kuo A."/>
            <person name="Labutti K."/>
            <person name="Pangilinan J."/>
            <person name="Andreopoulos W."/>
            <person name="Tritt A."/>
            <person name="Riley R."/>
            <person name="Hundley H."/>
            <person name="Johnson J."/>
            <person name="Lipzen A."/>
            <person name="Barry K."/>
            <person name="Berbee M.L."/>
            <person name="Buchler N.E."/>
            <person name="Grigoriev I.V."/>
            <person name="Spatafora J.W."/>
            <person name="Stajich J.E."/>
            <person name="James T.Y."/>
        </authorList>
    </citation>
    <scope>NUCLEOTIDE SEQUENCE</scope>
    <source>
        <strain evidence="1">AG</strain>
    </source>
</reference>
<keyword evidence="2" id="KW-1185">Reference proteome</keyword>
<dbReference type="GeneID" id="75917582"/>
<comment type="caution">
    <text evidence="1">The sequence shown here is derived from an EMBL/GenBank/DDBJ whole genome shotgun (WGS) entry which is preliminary data.</text>
</comment>
<name>A0AAD5H869_UMBRA</name>
<sequence length="64" mass="7439">MGSLVALYRLTRKKKLPAGFQHERHHHRTSNREAFGLKLRRLSSQSAAVLTKRRILYEAPVLSR</sequence>